<reference evidence="2" key="1">
    <citation type="submission" date="2019-11" db="EMBL/GenBank/DDBJ databases">
        <title>The nuclear and mitochondrial genomes of Frieseomelitta varia - a highly eusocial stingless bee (Meliponini) with a permanently sterile worker caste.</title>
        <authorList>
            <person name="Freitas F.C.P."/>
            <person name="Lourenco A.P."/>
            <person name="Nunes F.M.F."/>
            <person name="Paschoal A.R."/>
            <person name="Abreu F.C.P."/>
            <person name="Barbin F.O."/>
            <person name="Bataglia L."/>
            <person name="Cardoso-Junior C.A.M."/>
            <person name="Cervoni M.S."/>
            <person name="Silva S.R."/>
            <person name="Dalarmi F."/>
            <person name="Del Lama M.A."/>
            <person name="Depintor T.S."/>
            <person name="Ferreira K.M."/>
            <person name="Goria P.S."/>
            <person name="Jaskot M.C."/>
            <person name="Lago D.C."/>
            <person name="Luna-Lucena D."/>
            <person name="Moda L.M."/>
            <person name="Nascimento L."/>
            <person name="Pedrino M."/>
            <person name="Rabico F.O."/>
            <person name="Sanches F.C."/>
            <person name="Santos D.E."/>
            <person name="Santos C.G."/>
            <person name="Vieira J."/>
            <person name="Lopes T.F."/>
            <person name="Barchuk A.R."/>
            <person name="Hartfelder K."/>
            <person name="Simoes Z.L.P."/>
            <person name="Bitondi M.M.G."/>
            <person name="Pinheiro D.G."/>
        </authorList>
    </citation>
    <scope>NUCLEOTIDE SEQUENCE</scope>
    <source>
        <strain evidence="2">USP_RPSP 00005682</strain>
        <tissue evidence="2">Whole individual</tissue>
    </source>
</reference>
<dbReference type="EMBL" id="WNWW01000139">
    <property type="protein sequence ID" value="KAF3429887.1"/>
    <property type="molecule type" value="Genomic_DNA"/>
</dbReference>
<dbReference type="AlphaFoldDB" id="A0A833SB26"/>
<dbReference type="Proteomes" id="UP000655588">
    <property type="component" value="Unassembled WGS sequence"/>
</dbReference>
<name>A0A833SB26_9HYME</name>
<keyword evidence="1" id="KW-1133">Transmembrane helix</keyword>
<feature type="transmembrane region" description="Helical" evidence="1">
    <location>
        <begin position="15"/>
        <end position="36"/>
    </location>
</feature>
<keyword evidence="3" id="KW-1185">Reference proteome</keyword>
<keyword evidence="1" id="KW-0812">Transmembrane</keyword>
<proteinExistence type="predicted"/>
<keyword evidence="1" id="KW-0472">Membrane</keyword>
<protein>
    <submittedName>
        <fullName evidence="2">Uncharacterized protein</fullName>
    </submittedName>
</protein>
<evidence type="ECO:0000313" key="2">
    <source>
        <dbReference type="EMBL" id="KAF3429887.1"/>
    </source>
</evidence>
<comment type="caution">
    <text evidence="2">The sequence shown here is derived from an EMBL/GenBank/DDBJ whole genome shotgun (WGS) entry which is preliminary data.</text>
</comment>
<evidence type="ECO:0000256" key="1">
    <source>
        <dbReference type="SAM" id="Phobius"/>
    </source>
</evidence>
<gene>
    <name evidence="2" type="ORF">E2986_09762</name>
</gene>
<accession>A0A833SB26</accession>
<evidence type="ECO:0000313" key="3">
    <source>
        <dbReference type="Proteomes" id="UP000655588"/>
    </source>
</evidence>
<organism evidence="2 3">
    <name type="scientific">Frieseomelitta varia</name>
    <dbReference type="NCBI Taxonomy" id="561572"/>
    <lineage>
        <taxon>Eukaryota</taxon>
        <taxon>Metazoa</taxon>
        <taxon>Ecdysozoa</taxon>
        <taxon>Arthropoda</taxon>
        <taxon>Hexapoda</taxon>
        <taxon>Insecta</taxon>
        <taxon>Pterygota</taxon>
        <taxon>Neoptera</taxon>
        <taxon>Endopterygota</taxon>
        <taxon>Hymenoptera</taxon>
        <taxon>Apocrita</taxon>
        <taxon>Aculeata</taxon>
        <taxon>Apoidea</taxon>
        <taxon>Anthophila</taxon>
        <taxon>Apidae</taxon>
        <taxon>Frieseomelitta</taxon>
    </lineage>
</organism>
<sequence length="60" mass="6896">MVPAIDLEFLFNLRVFIQFTNHLSTQTSVIALFFVVQRHVDRAKGFQLCLSFQLGTSVHN</sequence>